<dbReference type="InterPro" id="IPR012945">
    <property type="entry name" value="Tubulin-bd_cofactor_C_dom"/>
</dbReference>
<dbReference type="PANTHER" id="PTHR16052">
    <property type="entry name" value="TBCC DOMAIN-CONTAINING PROTEIN 1"/>
    <property type="match status" value="1"/>
</dbReference>
<dbReference type="PROSITE" id="PS51329">
    <property type="entry name" value="C_CAP_COFACTOR_C"/>
    <property type="match status" value="1"/>
</dbReference>
<dbReference type="InterPro" id="IPR016098">
    <property type="entry name" value="CAP/MinC_C"/>
</dbReference>
<dbReference type="EMBL" id="MU826829">
    <property type="protein sequence ID" value="KAJ7374084.1"/>
    <property type="molecule type" value="Genomic_DNA"/>
</dbReference>
<accession>A0A9X0CUM2</accession>
<dbReference type="GO" id="GO:0051684">
    <property type="term" value="P:maintenance of Golgi location"/>
    <property type="evidence" value="ECO:0007669"/>
    <property type="project" value="TreeGrafter"/>
</dbReference>
<keyword evidence="4" id="KW-1185">Reference proteome</keyword>
<reference evidence="3" key="1">
    <citation type="submission" date="2023-01" db="EMBL/GenBank/DDBJ databases">
        <title>Genome assembly of the deep-sea coral Lophelia pertusa.</title>
        <authorList>
            <person name="Herrera S."/>
            <person name="Cordes E."/>
        </authorList>
    </citation>
    <scope>NUCLEOTIDE SEQUENCE</scope>
    <source>
        <strain evidence="3">USNM1676648</strain>
        <tissue evidence="3">Polyp</tissue>
    </source>
</reference>
<dbReference type="AlphaFoldDB" id="A0A9X0CUM2"/>
<gene>
    <name evidence="3" type="primary">TBCCD1_2</name>
    <name evidence="3" type="ORF">OS493_009415</name>
</gene>
<organism evidence="3 4">
    <name type="scientific">Desmophyllum pertusum</name>
    <dbReference type="NCBI Taxonomy" id="174260"/>
    <lineage>
        <taxon>Eukaryota</taxon>
        <taxon>Metazoa</taxon>
        <taxon>Cnidaria</taxon>
        <taxon>Anthozoa</taxon>
        <taxon>Hexacorallia</taxon>
        <taxon>Scleractinia</taxon>
        <taxon>Caryophylliina</taxon>
        <taxon>Caryophylliidae</taxon>
        <taxon>Desmophyllum</taxon>
    </lineage>
</organism>
<protein>
    <submittedName>
        <fullName evidence="3">TBCC domain-containing protein 1</fullName>
    </submittedName>
</protein>
<feature type="domain" description="C-CAP/cofactor C-like" evidence="2">
    <location>
        <begin position="303"/>
        <end position="405"/>
    </location>
</feature>
<name>A0A9X0CUM2_9CNID</name>
<evidence type="ECO:0000256" key="1">
    <source>
        <dbReference type="ARBA" id="ARBA00008848"/>
    </source>
</evidence>
<comment type="similarity">
    <text evidence="1">Belongs to the TBCC family.</text>
</comment>
<proteinExistence type="inferred from homology"/>
<sequence length="405" mass="45602">MAKSDNKNLYKLSIYARNKGKAGYPKLSYSVWKHVACNKLQISEELAWLYFETFDSLSGSSFKEHSSWDKRFAQCTSVEEIDHLRCQGSVRTLQFILFLYIQQIHKISFKASLVSGGEEWPTRSRSPDLENKGSVAVKSLDEHDHMMFVLHHLNDILELLMEPESSANGSGNEACLTVEALDALGFLITGSIDRRTIQPLHELARLQPERPKCGYSKISRTFSFRQLQSWLRSNLQVNPFGVSAILAEGFKQHEVQVQNFLSLSDTFDENSLLQHHETEHSTTASKEPNTNRSRIMSNVSYAPPEQRVIILSQVCKQTVAKASDSYSGSTVKIHRCHYSYIYVLCPLRAVIVENCHNSTIVLGVAKKQLSTLLAAAIVHFLPSARESLSVAVASVLLIFARRPDL</sequence>
<dbReference type="Proteomes" id="UP001163046">
    <property type="component" value="Unassembled WGS sequence"/>
</dbReference>
<dbReference type="Pfam" id="PF07986">
    <property type="entry name" value="TBCC"/>
    <property type="match status" value="1"/>
</dbReference>
<dbReference type="InterPro" id="IPR017901">
    <property type="entry name" value="C-CAP_CF_C-like"/>
</dbReference>
<dbReference type="GO" id="GO:0031616">
    <property type="term" value="C:spindle pole centrosome"/>
    <property type="evidence" value="ECO:0007669"/>
    <property type="project" value="TreeGrafter"/>
</dbReference>
<evidence type="ECO:0000259" key="2">
    <source>
        <dbReference type="PROSITE" id="PS51329"/>
    </source>
</evidence>
<dbReference type="Gene3D" id="2.160.20.70">
    <property type="match status" value="1"/>
</dbReference>
<dbReference type="GO" id="GO:0051661">
    <property type="term" value="P:maintenance of centrosome location"/>
    <property type="evidence" value="ECO:0007669"/>
    <property type="project" value="TreeGrafter"/>
</dbReference>
<evidence type="ECO:0000313" key="3">
    <source>
        <dbReference type="EMBL" id="KAJ7374084.1"/>
    </source>
</evidence>
<dbReference type="PANTHER" id="PTHR16052:SF0">
    <property type="entry name" value="TBCC DOMAIN-CONTAINING PROTEIN 1"/>
    <property type="match status" value="1"/>
</dbReference>
<dbReference type="OrthoDB" id="427777at2759"/>
<evidence type="ECO:0000313" key="4">
    <source>
        <dbReference type="Proteomes" id="UP001163046"/>
    </source>
</evidence>
<comment type="caution">
    <text evidence="3">The sequence shown here is derived from an EMBL/GenBank/DDBJ whole genome shotgun (WGS) entry which is preliminary data.</text>
</comment>
<dbReference type="InterPro" id="IPR039589">
    <property type="entry name" value="TBCC1"/>
</dbReference>